<evidence type="ECO:0000313" key="2">
    <source>
        <dbReference type="RefSeq" id="XP_027355872.1"/>
    </source>
</evidence>
<name>A0A8B8LIJ1_ABRPR</name>
<accession>A0A8B8LIJ1</accession>
<protein>
    <submittedName>
        <fullName evidence="2">Pentatricopeptide repeat-containing protein At5g09450, mitochondrial-like isoform X3</fullName>
    </submittedName>
</protein>
<proteinExistence type="predicted"/>
<dbReference type="AlphaFoldDB" id="A0A8B8LIJ1"/>
<dbReference type="GeneID" id="113865482"/>
<sequence>MANRFLSAGIKRISCVFGARSLCSTTASRASAFNATEEPFAQNNPKNRIPGLRSPKKSPVLALQNWVDQGNRISPSELRRIARNLVKSKRYHHALEVSQFALLSRIDYLRCLNGWKTRRSSM</sequence>
<reference evidence="1" key="1">
    <citation type="journal article" date="2019" name="Toxins">
        <title>Detection of Abrin-Like and Prepropulchellin-Like Toxin Genes and Transcripts Using Whole Genome Sequencing and Full-Length Transcript Sequencing of Abrus precatorius.</title>
        <authorList>
            <person name="Hovde B.T."/>
            <person name="Daligault H.E."/>
            <person name="Hanschen E.R."/>
            <person name="Kunde Y.A."/>
            <person name="Johnson M.B."/>
            <person name="Starkenburg S.R."/>
            <person name="Johnson S.L."/>
        </authorList>
    </citation>
    <scope>NUCLEOTIDE SEQUENCE [LARGE SCALE GENOMIC DNA]</scope>
</reference>
<dbReference type="RefSeq" id="XP_027355872.1">
    <property type="nucleotide sequence ID" value="XM_027500071.1"/>
</dbReference>
<gene>
    <name evidence="2" type="primary">LOC113865482</name>
</gene>
<dbReference type="Proteomes" id="UP000694853">
    <property type="component" value="Unplaced"/>
</dbReference>
<keyword evidence="1" id="KW-1185">Reference proteome</keyword>
<organism evidence="1 2">
    <name type="scientific">Abrus precatorius</name>
    <name type="common">Indian licorice</name>
    <name type="synonym">Glycine abrus</name>
    <dbReference type="NCBI Taxonomy" id="3816"/>
    <lineage>
        <taxon>Eukaryota</taxon>
        <taxon>Viridiplantae</taxon>
        <taxon>Streptophyta</taxon>
        <taxon>Embryophyta</taxon>
        <taxon>Tracheophyta</taxon>
        <taxon>Spermatophyta</taxon>
        <taxon>Magnoliopsida</taxon>
        <taxon>eudicotyledons</taxon>
        <taxon>Gunneridae</taxon>
        <taxon>Pentapetalae</taxon>
        <taxon>rosids</taxon>
        <taxon>fabids</taxon>
        <taxon>Fabales</taxon>
        <taxon>Fabaceae</taxon>
        <taxon>Papilionoideae</taxon>
        <taxon>50 kb inversion clade</taxon>
        <taxon>NPAAA clade</taxon>
        <taxon>indigoferoid/millettioid clade</taxon>
        <taxon>Abreae</taxon>
        <taxon>Abrus</taxon>
    </lineage>
</organism>
<evidence type="ECO:0000313" key="1">
    <source>
        <dbReference type="Proteomes" id="UP000694853"/>
    </source>
</evidence>
<reference evidence="2" key="2">
    <citation type="submission" date="2025-08" db="UniProtKB">
        <authorList>
            <consortium name="RefSeq"/>
        </authorList>
    </citation>
    <scope>IDENTIFICATION</scope>
    <source>
        <tissue evidence="2">Young leaves</tissue>
    </source>
</reference>